<reference evidence="3 4" key="1">
    <citation type="submission" date="2017-01" db="EMBL/GenBank/DDBJ databases">
        <title>Bacillus cereus isolates.</title>
        <authorList>
            <person name="Beno S.M."/>
        </authorList>
    </citation>
    <scope>NUCLEOTIDE SEQUENCE [LARGE SCALE GENOMIC DNA]</scope>
    <source>
        <strain evidence="3 4">FSL H8-0485</strain>
    </source>
</reference>
<dbReference type="InterPro" id="IPR008979">
    <property type="entry name" value="Galactose-bd-like_sf"/>
</dbReference>
<evidence type="ECO:0000259" key="2">
    <source>
        <dbReference type="PROSITE" id="PS51688"/>
    </source>
</evidence>
<evidence type="ECO:0000313" key="4">
    <source>
        <dbReference type="Proteomes" id="UP000190906"/>
    </source>
</evidence>
<protein>
    <recommendedName>
        <fullName evidence="2">Peptidase S74 domain-containing protein</fullName>
    </recommendedName>
</protein>
<dbReference type="GO" id="GO:0000796">
    <property type="term" value="C:condensin complex"/>
    <property type="evidence" value="ECO:0007669"/>
    <property type="project" value="TreeGrafter"/>
</dbReference>
<dbReference type="EMBL" id="MUAJ01000002">
    <property type="protein sequence ID" value="OOR14204.1"/>
    <property type="molecule type" value="Genomic_DNA"/>
</dbReference>
<feature type="coiled-coil region" evidence="1">
    <location>
        <begin position="377"/>
        <end position="404"/>
    </location>
</feature>
<dbReference type="GO" id="GO:0000793">
    <property type="term" value="C:condensed chromosome"/>
    <property type="evidence" value="ECO:0007669"/>
    <property type="project" value="TreeGrafter"/>
</dbReference>
<organism evidence="3 4">
    <name type="scientific">Bacillus cereus</name>
    <dbReference type="NCBI Taxonomy" id="1396"/>
    <lineage>
        <taxon>Bacteria</taxon>
        <taxon>Bacillati</taxon>
        <taxon>Bacillota</taxon>
        <taxon>Bacilli</taxon>
        <taxon>Bacillales</taxon>
        <taxon>Bacillaceae</taxon>
        <taxon>Bacillus</taxon>
        <taxon>Bacillus cereus group</taxon>
    </lineage>
</organism>
<dbReference type="RefSeq" id="WP_078204489.1">
    <property type="nucleotide sequence ID" value="NZ_MUAJ01000002.1"/>
</dbReference>
<dbReference type="Gene3D" id="2.60.120.260">
    <property type="entry name" value="Galactose-binding domain-like"/>
    <property type="match status" value="3"/>
</dbReference>
<gene>
    <name evidence="3" type="ORF">BW897_04025</name>
</gene>
<dbReference type="InterPro" id="IPR030392">
    <property type="entry name" value="S74_ICA"/>
</dbReference>
<dbReference type="Gene3D" id="1.10.287.950">
    <property type="entry name" value="Methyl-accepting chemotaxis protein"/>
    <property type="match status" value="1"/>
</dbReference>
<dbReference type="PANTHER" id="PTHR43941:SF1">
    <property type="entry name" value="STRUCTURAL MAINTENANCE OF CHROMOSOMES PROTEIN 2"/>
    <property type="match status" value="1"/>
</dbReference>
<dbReference type="SUPFAM" id="SSF57997">
    <property type="entry name" value="Tropomyosin"/>
    <property type="match status" value="1"/>
</dbReference>
<dbReference type="Proteomes" id="UP000190906">
    <property type="component" value="Unassembled WGS sequence"/>
</dbReference>
<dbReference type="PANTHER" id="PTHR43941">
    <property type="entry name" value="STRUCTURAL MAINTENANCE OF CHROMOSOMES PROTEIN 2"/>
    <property type="match status" value="1"/>
</dbReference>
<accession>A0A1S9TW14</accession>
<dbReference type="PROSITE" id="PS51688">
    <property type="entry name" value="ICA"/>
    <property type="match status" value="1"/>
</dbReference>
<dbReference type="GO" id="GO:0000785">
    <property type="term" value="C:chromatin"/>
    <property type="evidence" value="ECO:0007669"/>
    <property type="project" value="TreeGrafter"/>
</dbReference>
<comment type="caution">
    <text evidence="3">The sequence shown here is derived from an EMBL/GenBank/DDBJ whole genome shotgun (WGS) entry which is preliminary data.</text>
</comment>
<evidence type="ECO:0000313" key="3">
    <source>
        <dbReference type="EMBL" id="OOR14204.1"/>
    </source>
</evidence>
<feature type="coiled-coil region" evidence="1">
    <location>
        <begin position="475"/>
        <end position="516"/>
    </location>
</feature>
<dbReference type="GO" id="GO:0003682">
    <property type="term" value="F:chromatin binding"/>
    <property type="evidence" value="ECO:0007669"/>
    <property type="project" value="TreeGrafter"/>
</dbReference>
<dbReference type="Pfam" id="PF13884">
    <property type="entry name" value="Peptidase_S74"/>
    <property type="match status" value="1"/>
</dbReference>
<dbReference type="NCBIfam" id="TIGR01665">
    <property type="entry name" value="put_anti_recept"/>
    <property type="match status" value="1"/>
</dbReference>
<dbReference type="InterPro" id="IPR007119">
    <property type="entry name" value="Phage_tail_spike_N"/>
</dbReference>
<proteinExistence type="predicted"/>
<dbReference type="SUPFAM" id="SSF49785">
    <property type="entry name" value="Galactose-binding domain-like"/>
    <property type="match status" value="1"/>
</dbReference>
<sequence length="1886" mass="210317">MRTPSGILHVVDFKTEQIVANIQPKDYWDDIRHWEIKNNVDLLDFTTFDETEHAITLQQQNLILKEVRDGRIIPYVITEAEKNSDNRSITTYASGAWVQIAKSGIIKPQRIESKTVNEFIDMALEGMKWKRGKTEYSTFHTMTIDEFIDPLTFLKKIASLFDLEIQYRVEVVGSQIVDWYVDMVKKRGRETGKEVTIGKDLVGISRIEHSRDICTALVGFVKGEGDKIITVESINNGLPYITDSDAFQRWNERGQHKFRFYTPETEDQDMSPQRLMTLMKTELKKRINTSISYEVQAQSIGRIFGLAHELINEGDTIRIKDTGFTPKLYLEARAIAGDESFTDPSQDKYVFGDYREIVDPNEELRKLYNKVLVSLGNKANKELLEQLEKSAEEAKKQSEQAVRESQVAKDIAESTKEYMNQNLVDIIESVNPPTANLKSNKTLWRDISGGKPGILKIWTGTVWESVVPDVESVKKETLDQVNKDIESTKTELNQKVQTVENKAKEIAGQVADIKKEVQGKVDSNFVKEQIKDKADKSGVFTKDEINNGFVGKQIYETDKQGNVKKFQDINTSITQTNEAIGQKAEKSELTKTNDGLSQLEKKTNEIISTADGTKQILTDLKTKVDNTKITVRNLIRNSGDFEKGWGIFQNVSTIKVIDDNKFGKVLEAMSDSLTTSRNPSVSSIPFNIEPGKEYFLTFWIKRETKGAISQLLKFIDSDGKESNPIVGRDTNIEAQTWYYYKQAFVVPSGMGKAYITPRIITSEASKKFWIAQPMLTEGNTDTGWQPAPEDQVTTTDFTKKTVEIETTIKGINTSVSNVQNEQGKLTERVTKSEQTADGFKQSIESLTKKDSEISNKLNTVEQTVEGTKKTISDVQQTTNDLKKTTTEIKEEAGKISEKLTSVENKANTLTNKTTEIEKSVDGVTTTITAIDGKGIVGTNLIYNSSFLQRDTGLPLGWTYTNSSVTNYQEPWADESRAGVIRINRTALAETDPNNIASAYSSQFPVTLNTEYTFSVYMKVPNIATLKVKMAFIMEYYNASGTRVQYQDVTLTAGEIADLTANKWTRIVRTLKPTTTGIVKGGMRLALFHNGDIYYRMPQTELGDRVTGWNLSTSDFSTQYGLNDLTLKTNVIKQTVDSNQQTINSLSQTQGKQGEIIQQNTSDITQLNNQIKSKVSETQMQDYVGGLGSTNVLFNAAFEDRVINATTGIVTSRTPSTTKWSTVGVGSGITIVPESARHHDGYNSVKITATGQTASKWSGIMQRVPAVQNGGDYVFSAWVYVQDKNTLDNGGAIKLQFFNGANAVSTFAQTEIKDLLANNAWTLVSVKITSPNVAITHLQGDIWVRQNGTMWVSQPQLQQGSTPSTFMENPKDYANYDQLVGEVAKKVATSEFNSKVSTLETSINQQSNRIDLKAEKNDVYNKVDSDGRYGSKAIVESHTSTLSVMSNEINLRVKSGDIASTINQTAQSVLIQAGKIYLDGFIEAKHLKAQELVGVTIKTVPNGQQRYVKLNQQNIELYDRDTVRGEFKFFNKSDGTSINPTITLGRSVSGGIVGALNISQWTPINAQGVDNYQNAQAAIGMVEQYNSNSNEFTYGSRINFFKSGQMDIKTNYNLTLSASQQGHIQITTDTVGQNKSIFIEPSLNLEVTAGNSIWLSAKGGSFNADASTNHTFKNGSGNFYFENTTKTSGNNMLLSDDNHNADLRMAYVKIRSSHDSGYQGKIQLVQTGGGGYAGLECADVSYTSLTNRSSRKIKSNIRDLEIDALDKVMNLKVQQYNFKSDVEKLYKMREDAVGSGQLFTTRDIPLQYGLILEDTDSTFVADLGDGINLYTLVTLNVDATQKIKLTQDVHEEEISILKSQVASQEDRIARLEELLLQQLINKKPEQP</sequence>
<name>A0A1S9TW14_BACCE</name>
<feature type="domain" description="Peptidase S74" evidence="2">
    <location>
        <begin position="1748"/>
        <end position="1867"/>
    </location>
</feature>
<keyword evidence="1" id="KW-0175">Coiled coil</keyword>
<evidence type="ECO:0000256" key="1">
    <source>
        <dbReference type="SAM" id="Coils"/>
    </source>
</evidence>